<sequence>MDATLLANKLVNSTLKQKKARILCKLDIEKTYDHVNWNFLLKILKDMGFGIKWIGWINNCISGVKFSLLINGNSEGFFQDPMSLFLFLIATEGLNHMFRKGDPHQISIRSIITYMMSLFPVPKNIEKNINRLRRSFLWQGNKEKEGCNLVKWDTLTLGKRQGG</sequence>
<dbReference type="InterPro" id="IPR000477">
    <property type="entry name" value="RT_dom"/>
</dbReference>
<protein>
    <submittedName>
        <fullName evidence="3">Uncharacterized protein LOC107003626</fullName>
    </submittedName>
</protein>
<evidence type="ECO:0000313" key="2">
    <source>
        <dbReference type="Proteomes" id="UP000694930"/>
    </source>
</evidence>
<feature type="domain" description="Reverse transcriptase" evidence="1">
    <location>
        <begin position="12"/>
        <end position="79"/>
    </location>
</feature>
<evidence type="ECO:0000313" key="3">
    <source>
        <dbReference type="RefSeq" id="XP_015057432.1"/>
    </source>
</evidence>
<dbReference type="RefSeq" id="XP_015057432.1">
    <property type="nucleotide sequence ID" value="XM_015201946.1"/>
</dbReference>
<organism evidence="2 3">
    <name type="scientific">Solanum pennellii</name>
    <name type="common">Tomato</name>
    <name type="synonym">Lycopersicon pennellii</name>
    <dbReference type="NCBI Taxonomy" id="28526"/>
    <lineage>
        <taxon>Eukaryota</taxon>
        <taxon>Viridiplantae</taxon>
        <taxon>Streptophyta</taxon>
        <taxon>Embryophyta</taxon>
        <taxon>Tracheophyta</taxon>
        <taxon>Spermatophyta</taxon>
        <taxon>Magnoliopsida</taxon>
        <taxon>eudicotyledons</taxon>
        <taxon>Gunneridae</taxon>
        <taxon>Pentapetalae</taxon>
        <taxon>asterids</taxon>
        <taxon>lamiids</taxon>
        <taxon>Solanales</taxon>
        <taxon>Solanaceae</taxon>
        <taxon>Solanoideae</taxon>
        <taxon>Solaneae</taxon>
        <taxon>Solanum</taxon>
        <taxon>Solanum subgen. Lycopersicon</taxon>
    </lineage>
</organism>
<dbReference type="Pfam" id="PF00078">
    <property type="entry name" value="RVT_1"/>
    <property type="match status" value="1"/>
</dbReference>
<accession>A0ABM1FIS7</accession>
<dbReference type="PANTHER" id="PTHR33116">
    <property type="entry name" value="REVERSE TRANSCRIPTASE ZINC-BINDING DOMAIN-CONTAINING PROTEIN-RELATED-RELATED"/>
    <property type="match status" value="1"/>
</dbReference>
<name>A0ABM1FIS7_SOLPN</name>
<keyword evidence="2" id="KW-1185">Reference proteome</keyword>
<proteinExistence type="predicted"/>
<reference evidence="3" key="2">
    <citation type="submission" date="2025-08" db="UniProtKB">
        <authorList>
            <consortium name="RefSeq"/>
        </authorList>
    </citation>
    <scope>IDENTIFICATION</scope>
</reference>
<evidence type="ECO:0000259" key="1">
    <source>
        <dbReference type="Pfam" id="PF00078"/>
    </source>
</evidence>
<reference evidence="2" key="1">
    <citation type="journal article" date="2014" name="Nat. Genet.">
        <title>The genome of the stress-tolerant wild tomato species Solanum pennellii.</title>
        <authorList>
            <person name="Bolger A."/>
            <person name="Scossa F."/>
            <person name="Bolger M.E."/>
            <person name="Lanz C."/>
            <person name="Maumus F."/>
            <person name="Tohge T."/>
            <person name="Quesneville H."/>
            <person name="Alseekh S."/>
            <person name="Sorensen I."/>
            <person name="Lichtenstein G."/>
            <person name="Fich E.A."/>
            <person name="Conte M."/>
            <person name="Keller H."/>
            <person name="Schneeberger K."/>
            <person name="Schwacke R."/>
            <person name="Ofner I."/>
            <person name="Vrebalov J."/>
            <person name="Xu Y."/>
            <person name="Osorio S."/>
            <person name="Aflitos S.A."/>
            <person name="Schijlen E."/>
            <person name="Jimenez-Gomez J.M."/>
            <person name="Ryngajllo M."/>
            <person name="Kimura S."/>
            <person name="Kumar R."/>
            <person name="Koenig D."/>
            <person name="Headland L.R."/>
            <person name="Maloof J.N."/>
            <person name="Sinha N."/>
            <person name="van Ham R.C."/>
            <person name="Lankhorst R.K."/>
            <person name="Mao L."/>
            <person name="Vogel A."/>
            <person name="Arsova B."/>
            <person name="Panstruga R."/>
            <person name="Fei Z."/>
            <person name="Rose J.K."/>
            <person name="Zamir D."/>
            <person name="Carrari F."/>
            <person name="Giovannoni J.J."/>
            <person name="Weigel D."/>
            <person name="Usadel B."/>
            <person name="Fernie A.R."/>
        </authorList>
    </citation>
    <scope>NUCLEOTIDE SEQUENCE [LARGE SCALE GENOMIC DNA]</scope>
    <source>
        <strain evidence="2">cv. LA0716</strain>
    </source>
</reference>
<dbReference type="Proteomes" id="UP000694930">
    <property type="component" value="Chromosome 11"/>
</dbReference>
<dbReference type="GeneID" id="107003626"/>
<gene>
    <name evidence="3" type="primary">LOC107003626</name>
</gene>
<dbReference type="PANTHER" id="PTHR33116:SF78">
    <property type="entry name" value="OS12G0587133 PROTEIN"/>
    <property type="match status" value="1"/>
</dbReference>